<protein>
    <submittedName>
        <fullName evidence="1">Uncharacterized protein</fullName>
    </submittedName>
</protein>
<evidence type="ECO:0000313" key="2">
    <source>
        <dbReference type="Proteomes" id="UP000184036"/>
    </source>
</evidence>
<reference evidence="2" key="1">
    <citation type="submission" date="2016-11" db="EMBL/GenBank/DDBJ databases">
        <authorList>
            <person name="Varghese N."/>
            <person name="Submissions S."/>
        </authorList>
    </citation>
    <scope>NUCLEOTIDE SEQUENCE [LARGE SCALE GENOMIC DNA]</scope>
    <source>
        <strain evidence="2">DSM 19741</strain>
    </source>
</reference>
<gene>
    <name evidence="1" type="ORF">SAMN05444396_1019</name>
</gene>
<dbReference type="Proteomes" id="UP000184036">
    <property type="component" value="Unassembled WGS sequence"/>
</dbReference>
<evidence type="ECO:0000313" key="1">
    <source>
        <dbReference type="EMBL" id="SHF71150.1"/>
    </source>
</evidence>
<keyword evidence="2" id="KW-1185">Reference proteome</keyword>
<name>A0A1M5DW43_9FLAO</name>
<dbReference type="AlphaFoldDB" id="A0A1M5DW43"/>
<proteinExistence type="predicted"/>
<sequence>MFYSLIDPENLDIYWEIFCGNNDFYNKKSLSQNIITKVISSISFILERKPVFY</sequence>
<organism evidence="1 2">
    <name type="scientific">Flavobacterium segetis</name>
    <dbReference type="NCBI Taxonomy" id="271157"/>
    <lineage>
        <taxon>Bacteria</taxon>
        <taxon>Pseudomonadati</taxon>
        <taxon>Bacteroidota</taxon>
        <taxon>Flavobacteriia</taxon>
        <taxon>Flavobacteriales</taxon>
        <taxon>Flavobacteriaceae</taxon>
        <taxon>Flavobacterium</taxon>
    </lineage>
</organism>
<dbReference type="EMBL" id="FQWE01000001">
    <property type="protein sequence ID" value="SHF71150.1"/>
    <property type="molecule type" value="Genomic_DNA"/>
</dbReference>
<accession>A0A1M5DW43</accession>